<dbReference type="InterPro" id="IPR000045">
    <property type="entry name" value="Prepilin_IV_endopep_pep"/>
</dbReference>
<dbReference type="EMBL" id="JAMWDU010000003">
    <property type="protein sequence ID" value="MCP8887197.1"/>
    <property type="molecule type" value="Genomic_DNA"/>
</dbReference>
<dbReference type="RefSeq" id="WP_254674276.1">
    <property type="nucleotide sequence ID" value="NZ_JAMWDU010000003.1"/>
</dbReference>
<keyword evidence="1" id="KW-1133">Transmembrane helix</keyword>
<dbReference type="AlphaFoldDB" id="A0A9Q4FSD2"/>
<evidence type="ECO:0000313" key="4">
    <source>
        <dbReference type="Proteomes" id="UP001060275"/>
    </source>
</evidence>
<comment type="caution">
    <text evidence="3">The sequence shown here is derived from an EMBL/GenBank/DDBJ whole genome shotgun (WGS) entry which is preliminary data.</text>
</comment>
<name>A0A9Q4FSD2_9HYPH</name>
<protein>
    <submittedName>
        <fullName evidence="3">Prepilin peptidase</fullName>
        <ecNumber evidence="3">3.4.23.43</ecNumber>
    </submittedName>
</protein>
<keyword evidence="1" id="KW-0472">Membrane</keyword>
<keyword evidence="1" id="KW-0812">Transmembrane</keyword>
<dbReference type="GO" id="GO:0016020">
    <property type="term" value="C:membrane"/>
    <property type="evidence" value="ECO:0007669"/>
    <property type="project" value="InterPro"/>
</dbReference>
<dbReference type="GO" id="GO:0004190">
    <property type="term" value="F:aspartic-type endopeptidase activity"/>
    <property type="evidence" value="ECO:0007669"/>
    <property type="project" value="UniProtKB-EC"/>
</dbReference>
<feature type="transmembrane region" description="Helical" evidence="1">
    <location>
        <begin position="50"/>
        <end position="68"/>
    </location>
</feature>
<sequence>MAASVFVLGRIVITDFQIQKIRNEQVLQLLALGVSLRALEYMQGLQAASLWQPGLITAVLFLLLIGFWMTGKLGAGDVKLLSVIPILVGVKGLLPFAVIFLVLANAISFFMRRPDLVPHLPSRAHLQTLALNNRVPLGVPIGLAGIAALAYSQV</sequence>
<organism evidence="3 4">
    <name type="scientific">Devosia ureilytica</name>
    <dbReference type="NCBI Taxonomy" id="2952754"/>
    <lineage>
        <taxon>Bacteria</taxon>
        <taxon>Pseudomonadati</taxon>
        <taxon>Pseudomonadota</taxon>
        <taxon>Alphaproteobacteria</taxon>
        <taxon>Hyphomicrobiales</taxon>
        <taxon>Devosiaceae</taxon>
        <taxon>Devosia</taxon>
    </lineage>
</organism>
<keyword evidence="3" id="KW-0378">Hydrolase</keyword>
<dbReference type="Proteomes" id="UP001060275">
    <property type="component" value="Unassembled WGS sequence"/>
</dbReference>
<reference evidence="3" key="1">
    <citation type="submission" date="2022-06" db="EMBL/GenBank/DDBJ databases">
        <title>Devosia sp. XJ19-45 genome assembly.</title>
        <authorList>
            <person name="Li B."/>
            <person name="Cai M."/>
            <person name="Nie G."/>
            <person name="Li W."/>
        </authorList>
    </citation>
    <scope>NUCLEOTIDE SEQUENCE</scope>
    <source>
        <strain evidence="3">XJ19-45</strain>
    </source>
</reference>
<gene>
    <name evidence="3" type="ORF">NF348_08780</name>
</gene>
<feature type="transmembrane region" description="Helical" evidence="1">
    <location>
        <begin position="80"/>
        <end position="111"/>
    </location>
</feature>
<keyword evidence="4" id="KW-1185">Reference proteome</keyword>
<dbReference type="Gene3D" id="1.20.120.1220">
    <property type="match status" value="1"/>
</dbReference>
<dbReference type="Pfam" id="PF01478">
    <property type="entry name" value="Peptidase_A24"/>
    <property type="match status" value="1"/>
</dbReference>
<proteinExistence type="predicted"/>
<accession>A0A9Q4FSD2</accession>
<evidence type="ECO:0000259" key="2">
    <source>
        <dbReference type="Pfam" id="PF01478"/>
    </source>
</evidence>
<evidence type="ECO:0000313" key="3">
    <source>
        <dbReference type="EMBL" id="MCP8887197.1"/>
    </source>
</evidence>
<dbReference type="EC" id="3.4.23.43" evidence="3"/>
<feature type="domain" description="Prepilin type IV endopeptidase peptidase" evidence="2">
    <location>
        <begin position="5"/>
        <end position="104"/>
    </location>
</feature>
<evidence type="ECO:0000256" key="1">
    <source>
        <dbReference type="SAM" id="Phobius"/>
    </source>
</evidence>